<evidence type="ECO:0000313" key="2">
    <source>
        <dbReference type="Proteomes" id="UP001066276"/>
    </source>
</evidence>
<gene>
    <name evidence="1" type="ORF">NDU88_004060</name>
</gene>
<comment type="caution">
    <text evidence="1">The sequence shown here is derived from an EMBL/GenBank/DDBJ whole genome shotgun (WGS) entry which is preliminary data.</text>
</comment>
<evidence type="ECO:0000313" key="1">
    <source>
        <dbReference type="EMBL" id="KAJ1216458.1"/>
    </source>
</evidence>
<organism evidence="1 2">
    <name type="scientific">Pleurodeles waltl</name>
    <name type="common">Iberian ribbed newt</name>
    <dbReference type="NCBI Taxonomy" id="8319"/>
    <lineage>
        <taxon>Eukaryota</taxon>
        <taxon>Metazoa</taxon>
        <taxon>Chordata</taxon>
        <taxon>Craniata</taxon>
        <taxon>Vertebrata</taxon>
        <taxon>Euteleostomi</taxon>
        <taxon>Amphibia</taxon>
        <taxon>Batrachia</taxon>
        <taxon>Caudata</taxon>
        <taxon>Salamandroidea</taxon>
        <taxon>Salamandridae</taxon>
        <taxon>Pleurodelinae</taxon>
        <taxon>Pleurodeles</taxon>
    </lineage>
</organism>
<accession>A0AAV7WVF0</accession>
<keyword evidence="2" id="KW-1185">Reference proteome</keyword>
<dbReference type="EMBL" id="JANPWB010000001">
    <property type="protein sequence ID" value="KAJ1216458.1"/>
    <property type="molecule type" value="Genomic_DNA"/>
</dbReference>
<sequence>MTESSIDDQRPSQEKPAIRTMFLDLKHSLTTTDTKIGLLDDIFDHLKERVGLPDERKRQLEHRMSEMEDGHSATSEKLLRMERVLAVSRTRMRM</sequence>
<dbReference type="AlphaFoldDB" id="A0AAV7WVF0"/>
<proteinExistence type="predicted"/>
<dbReference type="Proteomes" id="UP001066276">
    <property type="component" value="Chromosome 1_1"/>
</dbReference>
<name>A0AAV7WVF0_PLEWA</name>
<protein>
    <submittedName>
        <fullName evidence="1">Uncharacterized protein</fullName>
    </submittedName>
</protein>
<reference evidence="1" key="1">
    <citation type="journal article" date="2022" name="bioRxiv">
        <title>Sequencing and chromosome-scale assembly of the giantPleurodeles waltlgenome.</title>
        <authorList>
            <person name="Brown T."/>
            <person name="Elewa A."/>
            <person name="Iarovenko S."/>
            <person name="Subramanian E."/>
            <person name="Araus A.J."/>
            <person name="Petzold A."/>
            <person name="Susuki M."/>
            <person name="Suzuki K.-i.T."/>
            <person name="Hayashi T."/>
            <person name="Toyoda A."/>
            <person name="Oliveira C."/>
            <person name="Osipova E."/>
            <person name="Leigh N.D."/>
            <person name="Simon A."/>
            <person name="Yun M.H."/>
        </authorList>
    </citation>
    <scope>NUCLEOTIDE SEQUENCE</scope>
    <source>
        <strain evidence="1">20211129_DDA</strain>
        <tissue evidence="1">Liver</tissue>
    </source>
</reference>